<keyword evidence="5" id="KW-0862">Zinc</keyword>
<dbReference type="GO" id="GO:0016788">
    <property type="term" value="F:hydrolase activity, acting on ester bonds"/>
    <property type="evidence" value="ECO:0007669"/>
    <property type="project" value="TreeGrafter"/>
</dbReference>
<organism evidence="8 9">
    <name type="scientific">Trachymyrmex septentrionalis</name>
    <dbReference type="NCBI Taxonomy" id="34720"/>
    <lineage>
        <taxon>Eukaryota</taxon>
        <taxon>Metazoa</taxon>
        <taxon>Ecdysozoa</taxon>
        <taxon>Arthropoda</taxon>
        <taxon>Hexapoda</taxon>
        <taxon>Insecta</taxon>
        <taxon>Pterygota</taxon>
        <taxon>Neoptera</taxon>
        <taxon>Endopterygota</taxon>
        <taxon>Hymenoptera</taxon>
        <taxon>Apocrita</taxon>
        <taxon>Aculeata</taxon>
        <taxon>Formicoidea</taxon>
        <taxon>Formicidae</taxon>
        <taxon>Myrmicinae</taxon>
        <taxon>Trachymyrmex</taxon>
    </lineage>
</organism>
<keyword evidence="4 8" id="KW-0378">Hydrolase</keyword>
<evidence type="ECO:0000256" key="3">
    <source>
        <dbReference type="ARBA" id="ARBA00022723"/>
    </source>
</evidence>
<evidence type="ECO:0000256" key="6">
    <source>
        <dbReference type="ARBA" id="ARBA00023242"/>
    </source>
</evidence>
<dbReference type="GO" id="GO:0008270">
    <property type="term" value="F:zinc ion binding"/>
    <property type="evidence" value="ECO:0007669"/>
    <property type="project" value="TreeGrafter"/>
</dbReference>
<keyword evidence="9" id="KW-1185">Reference proteome</keyword>
<dbReference type="AlphaFoldDB" id="A0A151JWH1"/>
<evidence type="ECO:0000256" key="5">
    <source>
        <dbReference type="ARBA" id="ARBA00022833"/>
    </source>
</evidence>
<dbReference type="SMART" id="SM01168">
    <property type="entry name" value="DUF1907"/>
    <property type="match status" value="1"/>
</dbReference>
<evidence type="ECO:0000313" key="9">
    <source>
        <dbReference type="Proteomes" id="UP000078541"/>
    </source>
</evidence>
<evidence type="ECO:0000256" key="4">
    <source>
        <dbReference type="ARBA" id="ARBA00022801"/>
    </source>
</evidence>
<dbReference type="Pfam" id="PF08925">
    <property type="entry name" value="DUF1907"/>
    <property type="match status" value="1"/>
</dbReference>
<accession>A0A151JWH1</accession>
<evidence type="ECO:0000256" key="2">
    <source>
        <dbReference type="ARBA" id="ARBA00011245"/>
    </source>
</evidence>
<protein>
    <submittedName>
        <fullName evidence="8">Ester hydrolase C11orf54 like protein</fullName>
    </submittedName>
</protein>
<proteinExistence type="predicted"/>
<dbReference type="InterPro" id="IPR015021">
    <property type="entry name" value="C11orf54_DUF1907"/>
</dbReference>
<dbReference type="EMBL" id="KQ981639">
    <property type="protein sequence ID" value="KYN38686.1"/>
    <property type="molecule type" value="Genomic_DNA"/>
</dbReference>
<keyword evidence="6" id="KW-0539">Nucleus</keyword>
<dbReference type="CDD" id="cd17298">
    <property type="entry name" value="DUF1907"/>
    <property type="match status" value="1"/>
</dbReference>
<dbReference type="SUPFAM" id="SSF117856">
    <property type="entry name" value="AF0104/ALDC/Ptd012-like"/>
    <property type="match status" value="1"/>
</dbReference>
<reference evidence="8 9" key="1">
    <citation type="submission" date="2016-03" db="EMBL/GenBank/DDBJ databases">
        <title>Trachymyrmex septentrionalis WGS genome.</title>
        <authorList>
            <person name="Nygaard S."/>
            <person name="Hu H."/>
            <person name="Boomsma J."/>
            <person name="Zhang G."/>
        </authorList>
    </citation>
    <scope>NUCLEOTIDE SEQUENCE [LARGE SCALE GENOMIC DNA]</scope>
    <source>
        <strain evidence="8">Tsep2-gDNA-1</strain>
        <tissue evidence="8">Whole body</tissue>
    </source>
</reference>
<gene>
    <name evidence="8" type="ORF">ALC56_06926</name>
</gene>
<keyword evidence="3" id="KW-0479">Metal-binding</keyword>
<dbReference type="GO" id="GO:0005634">
    <property type="term" value="C:nucleus"/>
    <property type="evidence" value="ECO:0007669"/>
    <property type="project" value="UniProtKB-SubCell"/>
</dbReference>
<comment type="subcellular location">
    <subcellularLocation>
        <location evidence="1">Nucleus</location>
    </subcellularLocation>
</comment>
<name>A0A151JWH1_9HYME</name>
<comment type="subunit">
    <text evidence="2">Monomer.</text>
</comment>
<evidence type="ECO:0000256" key="1">
    <source>
        <dbReference type="ARBA" id="ARBA00004123"/>
    </source>
</evidence>
<evidence type="ECO:0000313" key="8">
    <source>
        <dbReference type="EMBL" id="KYN38686.1"/>
    </source>
</evidence>
<dbReference type="PANTHER" id="PTHR13204">
    <property type="entry name" value="PTD012 PROTEIN"/>
    <property type="match status" value="1"/>
</dbReference>
<sequence>MVDLTIPIDLYVPDKTELAIVLQNELSTDFEEVKVEWVDCPDLTQEPFNLAAPGLCGDTALLDIGGIWNLFPFPIKDKIIYFQSILEKLDRTQSDNLIIGGGLRTERPTNLLGELIMNVLISPAANETMTVKNKSRFALIKLIQNRKHFSLKFVTDPNPYCNIYGNFFISKGLREQVLKIHVKHRTGRDFIVSLQHAIKRFSKCSQLMGFGGTFIIKNGKTIQHIIRNYWEVPIRKKKDIHNCIKYLKIQNSPIVAFATFVSSDRHKVMSLKKFQDVYLNQWHVHANSNDSGGYYHETVPNNTNTEYLGYFSPATKLYRINPVSEFDEMRNFTCLRN</sequence>
<evidence type="ECO:0000259" key="7">
    <source>
        <dbReference type="SMART" id="SM01168"/>
    </source>
</evidence>
<dbReference type="Proteomes" id="UP000078541">
    <property type="component" value="Unassembled WGS sequence"/>
</dbReference>
<feature type="domain" description="DUF1907" evidence="7">
    <location>
        <begin position="21"/>
        <end position="320"/>
    </location>
</feature>
<dbReference type="PANTHER" id="PTHR13204:SF1">
    <property type="entry name" value="ESTER HYDROLASE C11ORF54"/>
    <property type="match status" value="1"/>
</dbReference>